<dbReference type="EMBL" id="CAUJNA010003513">
    <property type="protein sequence ID" value="CAJ1403870.1"/>
    <property type="molecule type" value="Genomic_DNA"/>
</dbReference>
<feature type="region of interest" description="Disordered" evidence="1">
    <location>
        <begin position="576"/>
        <end position="604"/>
    </location>
</feature>
<dbReference type="AlphaFoldDB" id="A0AA36JCV2"/>
<dbReference type="Proteomes" id="UP001178507">
    <property type="component" value="Unassembled WGS sequence"/>
</dbReference>
<accession>A0AA36JCV2</accession>
<evidence type="ECO:0000313" key="2">
    <source>
        <dbReference type="EMBL" id="CAJ1403870.1"/>
    </source>
</evidence>
<gene>
    <name evidence="2" type="ORF">EVOR1521_LOCUS26443</name>
</gene>
<evidence type="ECO:0000256" key="1">
    <source>
        <dbReference type="SAM" id="MobiDB-lite"/>
    </source>
</evidence>
<reference evidence="2" key="1">
    <citation type="submission" date="2023-08" db="EMBL/GenBank/DDBJ databases">
        <authorList>
            <person name="Chen Y."/>
            <person name="Shah S."/>
            <person name="Dougan E. K."/>
            <person name="Thang M."/>
            <person name="Chan C."/>
        </authorList>
    </citation>
    <scope>NUCLEOTIDE SEQUENCE</scope>
</reference>
<organism evidence="2 3">
    <name type="scientific">Effrenium voratum</name>
    <dbReference type="NCBI Taxonomy" id="2562239"/>
    <lineage>
        <taxon>Eukaryota</taxon>
        <taxon>Sar</taxon>
        <taxon>Alveolata</taxon>
        <taxon>Dinophyceae</taxon>
        <taxon>Suessiales</taxon>
        <taxon>Symbiodiniaceae</taxon>
        <taxon>Effrenium</taxon>
    </lineage>
</organism>
<evidence type="ECO:0000313" key="3">
    <source>
        <dbReference type="Proteomes" id="UP001178507"/>
    </source>
</evidence>
<feature type="region of interest" description="Disordered" evidence="1">
    <location>
        <begin position="420"/>
        <end position="440"/>
    </location>
</feature>
<feature type="region of interest" description="Disordered" evidence="1">
    <location>
        <begin position="245"/>
        <end position="266"/>
    </location>
</feature>
<comment type="caution">
    <text evidence="2">The sequence shown here is derived from an EMBL/GenBank/DDBJ whole genome shotgun (WGS) entry which is preliminary data.</text>
</comment>
<name>A0AA36JCV2_9DINO</name>
<sequence length="627" mass="65696">MHVEATGFINLQLFWDKDQNKRVVSPSNYIIMWSNREKGGKLRYTSSLLTLRLVGEQKLPEGWEAFELRASREKDGGEYIEFELLTLPSDLSKTPLAIVAGPVRVNADTDLREFMRIDMGRPVRIRDLALDLDSQAMSSKQAMVALPAAAAGLVLLNGPGFVAPQAAQAARVTPTVATIAGQSSSASFSAAATCAAAAGATAVAGAKARRGKVARKYDSFNFTPVVCQNNEYTNDTGYLPDGTPLSSAGNKINHPERNQPEPPVQAYSAQGSYVNDVGYLPDGTPINMAGNAINHMPASAPTAPYRADAGYVPAAGNQATPPPVPSTPPAAAAYVGAVSAGPEVSHGISFQYSFQKDAYADLEFQNDVGYLADGTPMNRAGNALNHPETITPDLHTPGSPLPRANFTNSVGYLPDGTPMHAAGNAINHPERMQPDIHAPGSPLPKSVYAADVGYLMDGTPLSFAGNNSLKPGAPSFTGGSAQTANAPGTFASTSTAASGDRRMQPASFAYSMQRDVYADLSFTNEAGYLPDGTPLNRAGNALNHPETIQPDSHAPGSPLPRANFVNDVGYLPDGTPMNLAGNAVNHPETIQADPHSPGSPLPKSSYAADVGYLVDGTPLNAAGNNSI</sequence>
<keyword evidence="3" id="KW-1185">Reference proteome</keyword>
<feature type="region of interest" description="Disordered" evidence="1">
    <location>
        <begin position="531"/>
        <end position="561"/>
    </location>
</feature>
<protein>
    <submittedName>
        <fullName evidence="2">Uncharacterized protein</fullName>
    </submittedName>
</protein>
<proteinExistence type="predicted"/>